<proteinExistence type="predicted"/>
<evidence type="ECO:0000313" key="2">
    <source>
        <dbReference type="Proteomes" id="UP000005955"/>
    </source>
</evidence>
<gene>
    <name evidence="1" type="ORF">HMPREF9386_1193</name>
</gene>
<sequence length="48" mass="5976">MNNILIILTTIAFYISLKKEKTNLEKRKIFSYHSFNYFKNRRFHIDKH</sequence>
<accession>F2C7W7</accession>
<comment type="caution">
    <text evidence="1">The sequence shown here is derived from an EMBL/GenBank/DDBJ whole genome shotgun (WGS) entry which is preliminary data.</text>
</comment>
<dbReference type="AlphaFoldDB" id="F2C7W7"/>
<dbReference type="HOGENOM" id="CLU_3158499_0_0_9"/>
<evidence type="ECO:0000313" key="1">
    <source>
        <dbReference type="EMBL" id="EGF14539.1"/>
    </source>
</evidence>
<dbReference type="PATRIC" id="fig|888813.3.peg.1171"/>
<dbReference type="Proteomes" id="UP000005955">
    <property type="component" value="Unassembled WGS sequence"/>
</dbReference>
<organism evidence="1 2">
    <name type="scientific">Streptococcus sanguinis SK330</name>
    <dbReference type="NCBI Taxonomy" id="888813"/>
    <lineage>
        <taxon>Bacteria</taxon>
        <taxon>Bacillati</taxon>
        <taxon>Bacillota</taxon>
        <taxon>Bacilli</taxon>
        <taxon>Lactobacillales</taxon>
        <taxon>Streptococcaceae</taxon>
        <taxon>Streptococcus</taxon>
    </lineage>
</organism>
<name>F2C7W7_STRSA</name>
<reference evidence="1 2" key="1">
    <citation type="submission" date="2011-02" db="EMBL/GenBank/DDBJ databases">
        <authorList>
            <person name="Muzny D."/>
            <person name="Qin X."/>
            <person name="Deng J."/>
            <person name="Jiang H."/>
            <person name="Liu Y."/>
            <person name="Qu J."/>
            <person name="Song X.-Z."/>
            <person name="Zhang L."/>
            <person name="Thornton R."/>
            <person name="Coyle M."/>
            <person name="Francisco L."/>
            <person name="Jackson L."/>
            <person name="Javaid M."/>
            <person name="Korchina V."/>
            <person name="Kovar C."/>
            <person name="Mata R."/>
            <person name="Mathew T."/>
            <person name="Ngo R."/>
            <person name="Nguyen L."/>
            <person name="Nguyen N."/>
            <person name="Okwuonu G."/>
            <person name="Ongeri F."/>
            <person name="Pham C."/>
            <person name="Simmons D."/>
            <person name="Wilczek-Boney K."/>
            <person name="Hale W."/>
            <person name="Jakkamsetti A."/>
            <person name="Pham P."/>
            <person name="Ruth R."/>
            <person name="San Lucas F."/>
            <person name="Warren J."/>
            <person name="Zhang J."/>
            <person name="Zhao Z."/>
            <person name="Zhou C."/>
            <person name="Zhu D."/>
            <person name="Lee S."/>
            <person name="Bess C."/>
            <person name="Blankenburg K."/>
            <person name="Forbes L."/>
            <person name="Fu Q."/>
            <person name="Gubbala S."/>
            <person name="Hirani K."/>
            <person name="Jayaseelan J.C."/>
            <person name="Lara F."/>
            <person name="Munidasa M."/>
            <person name="Palculict T."/>
            <person name="Patil S."/>
            <person name="Pu L.-L."/>
            <person name="Saada N."/>
            <person name="Tang L."/>
            <person name="Weissenberger G."/>
            <person name="Zhu Y."/>
            <person name="Hemphill L."/>
            <person name="Shang Y."/>
            <person name="Youmans B."/>
            <person name="Ayvaz T."/>
            <person name="Ross M."/>
            <person name="Santibanez J."/>
            <person name="Aqrawi P."/>
            <person name="Gross S."/>
            <person name="Joshi V."/>
            <person name="Fowler G."/>
            <person name="Nazareth L."/>
            <person name="Reid J."/>
            <person name="Worley K."/>
            <person name="Petrosino J."/>
            <person name="Highlander S."/>
            <person name="Gibbs R."/>
        </authorList>
    </citation>
    <scope>NUCLEOTIDE SEQUENCE [LARGE SCALE GENOMIC DNA]</scope>
    <source>
        <strain evidence="1 2">SK330</strain>
    </source>
</reference>
<protein>
    <submittedName>
        <fullName evidence="1">Uncharacterized protein</fullName>
    </submittedName>
</protein>
<dbReference type="EMBL" id="AFBD01000004">
    <property type="protein sequence ID" value="EGF14539.1"/>
    <property type="molecule type" value="Genomic_DNA"/>
</dbReference>